<organism evidence="2 3">
    <name type="scientific">Chitinophaga ginsengisoli</name>
    <dbReference type="NCBI Taxonomy" id="363837"/>
    <lineage>
        <taxon>Bacteria</taxon>
        <taxon>Pseudomonadati</taxon>
        <taxon>Bacteroidota</taxon>
        <taxon>Chitinophagia</taxon>
        <taxon>Chitinophagales</taxon>
        <taxon>Chitinophagaceae</taxon>
        <taxon>Chitinophaga</taxon>
    </lineage>
</organism>
<dbReference type="AlphaFoldDB" id="A0A2P8G4Y5"/>
<sequence>MRSIYTHKILTYFIGLIWLVNGLVCKVLNLVPRHEQIVARILGGRYSRTLTVAIGLSEIGMAVWALSGIKSRYNAILQMTVVGTMNILEFFLVPDLLLWGRLNALFACLFVLTIYYTEFKLNPHQT</sequence>
<keyword evidence="1" id="KW-0472">Membrane</keyword>
<evidence type="ECO:0000256" key="1">
    <source>
        <dbReference type="SAM" id="Phobius"/>
    </source>
</evidence>
<dbReference type="RefSeq" id="WP_106603414.1">
    <property type="nucleotide sequence ID" value="NZ_PYGK01000007.1"/>
</dbReference>
<dbReference type="Proteomes" id="UP000240978">
    <property type="component" value="Unassembled WGS sequence"/>
</dbReference>
<keyword evidence="3" id="KW-1185">Reference proteome</keyword>
<keyword evidence="1" id="KW-0812">Transmembrane</keyword>
<evidence type="ECO:0000313" key="3">
    <source>
        <dbReference type="Proteomes" id="UP000240978"/>
    </source>
</evidence>
<dbReference type="InterPro" id="IPR025695">
    <property type="entry name" value="DoxX-like"/>
</dbReference>
<dbReference type="EMBL" id="PYGK01000007">
    <property type="protein sequence ID" value="PSL29027.1"/>
    <property type="molecule type" value="Genomic_DNA"/>
</dbReference>
<feature type="transmembrane region" description="Helical" evidence="1">
    <location>
        <begin position="9"/>
        <end position="29"/>
    </location>
</feature>
<feature type="transmembrane region" description="Helical" evidence="1">
    <location>
        <begin position="73"/>
        <end position="92"/>
    </location>
</feature>
<name>A0A2P8G4Y5_9BACT</name>
<feature type="transmembrane region" description="Helical" evidence="1">
    <location>
        <begin position="98"/>
        <end position="117"/>
    </location>
</feature>
<keyword evidence="1" id="KW-1133">Transmembrane helix</keyword>
<evidence type="ECO:0000313" key="2">
    <source>
        <dbReference type="EMBL" id="PSL29027.1"/>
    </source>
</evidence>
<dbReference type="Pfam" id="PF13781">
    <property type="entry name" value="DoxX_3"/>
    <property type="match status" value="1"/>
</dbReference>
<feature type="transmembrane region" description="Helical" evidence="1">
    <location>
        <begin position="49"/>
        <end position="66"/>
    </location>
</feature>
<accession>A0A2P8G4Y5</accession>
<protein>
    <submittedName>
        <fullName evidence="2">DoxX-like protein</fullName>
    </submittedName>
</protein>
<comment type="caution">
    <text evidence="2">The sequence shown here is derived from an EMBL/GenBank/DDBJ whole genome shotgun (WGS) entry which is preliminary data.</text>
</comment>
<gene>
    <name evidence="2" type="ORF">CLV42_107173</name>
</gene>
<dbReference type="OrthoDB" id="1365847at2"/>
<reference evidence="2 3" key="1">
    <citation type="submission" date="2018-03" db="EMBL/GenBank/DDBJ databases">
        <title>Genomic Encyclopedia of Archaeal and Bacterial Type Strains, Phase II (KMG-II): from individual species to whole genera.</title>
        <authorList>
            <person name="Goeker M."/>
        </authorList>
    </citation>
    <scope>NUCLEOTIDE SEQUENCE [LARGE SCALE GENOMIC DNA]</scope>
    <source>
        <strain evidence="2 3">DSM 18107</strain>
    </source>
</reference>
<proteinExistence type="predicted"/>